<name>A0A7D4PXD4_9SPHI</name>
<dbReference type="EMBL" id="CP054139">
    <property type="protein sequence ID" value="QKJ33208.1"/>
    <property type="molecule type" value="Genomic_DNA"/>
</dbReference>
<keyword evidence="3" id="KW-1185">Reference proteome</keyword>
<dbReference type="Gene3D" id="2.40.50.540">
    <property type="match status" value="1"/>
</dbReference>
<dbReference type="InterPro" id="IPR038139">
    <property type="entry name" value="NlpE_C_sf"/>
</dbReference>
<gene>
    <name evidence="2" type="ORF">HQ865_19340</name>
</gene>
<accession>A0A7D4PXD4</accession>
<proteinExistence type="predicted"/>
<dbReference type="Proteomes" id="UP000505355">
    <property type="component" value="Chromosome"/>
</dbReference>
<evidence type="ECO:0000313" key="2">
    <source>
        <dbReference type="EMBL" id="QKJ33208.1"/>
    </source>
</evidence>
<organism evidence="2 3">
    <name type="scientific">Mucilaginibacter mali</name>
    <dbReference type="NCBI Taxonomy" id="2740462"/>
    <lineage>
        <taxon>Bacteria</taxon>
        <taxon>Pseudomonadati</taxon>
        <taxon>Bacteroidota</taxon>
        <taxon>Sphingobacteriia</taxon>
        <taxon>Sphingobacteriales</taxon>
        <taxon>Sphingobacteriaceae</taxon>
        <taxon>Mucilaginibacter</taxon>
    </lineage>
</organism>
<protein>
    <recommendedName>
        <fullName evidence="1">NlpE C-terminal OB domain-containing protein</fullName>
    </recommendedName>
</protein>
<reference evidence="2 3" key="1">
    <citation type="submission" date="2020-05" db="EMBL/GenBank/DDBJ databases">
        <title>Mucilaginibacter mali sp. nov.</title>
        <authorList>
            <person name="Kim H.S."/>
            <person name="Lee K.C."/>
            <person name="Suh M.K."/>
            <person name="Kim J.-S."/>
            <person name="Han K.-I."/>
            <person name="Eom M.K."/>
            <person name="Shin Y.K."/>
            <person name="Lee J.-S."/>
        </authorList>
    </citation>
    <scope>NUCLEOTIDE SEQUENCE [LARGE SCALE GENOMIC DNA]</scope>
    <source>
        <strain evidence="2 3">G2-14</strain>
    </source>
</reference>
<evidence type="ECO:0000313" key="3">
    <source>
        <dbReference type="Proteomes" id="UP000505355"/>
    </source>
</evidence>
<evidence type="ECO:0000259" key="1">
    <source>
        <dbReference type="Pfam" id="PF17185"/>
    </source>
</evidence>
<dbReference type="Pfam" id="PF17185">
    <property type="entry name" value="NlpE_C"/>
    <property type="match status" value="1"/>
</dbReference>
<dbReference type="AlphaFoldDB" id="A0A7D4PXD4"/>
<sequence>MIAVFGCNNPQHKPALTTSTPEPVVYRGLYSFGPEVKSFKDCKTGQEFWAADSSAKLELGYSQMNFEKPYEPVYVEVEGRKVKSGADGAASEFDSTMVVTKVVKMTRDIPKDMCN</sequence>
<dbReference type="InterPro" id="IPR033450">
    <property type="entry name" value="NlpE_C"/>
</dbReference>
<dbReference type="KEGG" id="mmab:HQ865_19340"/>
<feature type="domain" description="NlpE C-terminal OB" evidence="1">
    <location>
        <begin position="22"/>
        <end position="107"/>
    </location>
</feature>